<dbReference type="OrthoDB" id="291087at2"/>
<dbReference type="eggNOG" id="ENOG50338S7">
    <property type="taxonomic scope" value="Bacteria"/>
</dbReference>
<sequence length="276" mass="30265">MGRRTAQAPFSLFSFQDIITSVTGIVVLMLLVMALELASRKLQAPAVQQSITREDTRAALSAAQTKIQELQRMLESSDWSELASRTPTEFAIEQEVLTRQIPLLKSDLAAAKRRVAELERQEKAAHDQWNARGKDRQQLERMEAEIGALEAKLKKVQKSGTLVYRAGPRESRQPWIIECTAASISAAPLGPISKPLQFVGSDSLSRIRQVEAWAKGLSRSEVYLVLMVKPGGAETATILEEKLRDLGLGVGLDLIGSDQAAIDPEEGAPVVEEPAR</sequence>
<keyword evidence="4" id="KW-1185">Reference proteome</keyword>
<name>D2R8X5_PIRSD</name>
<organism evidence="3 4">
    <name type="scientific">Pirellula staleyi (strain ATCC 27377 / DSM 6068 / ICPB 4128)</name>
    <name type="common">Pirella staleyi</name>
    <dbReference type="NCBI Taxonomy" id="530564"/>
    <lineage>
        <taxon>Bacteria</taxon>
        <taxon>Pseudomonadati</taxon>
        <taxon>Planctomycetota</taxon>
        <taxon>Planctomycetia</taxon>
        <taxon>Pirellulales</taxon>
        <taxon>Pirellulaceae</taxon>
        <taxon>Pirellula</taxon>
    </lineage>
</organism>
<protein>
    <submittedName>
        <fullName evidence="3">Uncharacterized protein</fullName>
    </submittedName>
</protein>
<keyword evidence="2" id="KW-0812">Transmembrane</keyword>
<evidence type="ECO:0000256" key="2">
    <source>
        <dbReference type="SAM" id="Phobius"/>
    </source>
</evidence>
<evidence type="ECO:0000313" key="3">
    <source>
        <dbReference type="EMBL" id="ADB15802.1"/>
    </source>
</evidence>
<feature type="coiled-coil region" evidence="1">
    <location>
        <begin position="101"/>
        <end position="159"/>
    </location>
</feature>
<keyword evidence="2" id="KW-0472">Membrane</keyword>
<evidence type="ECO:0000313" key="4">
    <source>
        <dbReference type="Proteomes" id="UP000001887"/>
    </source>
</evidence>
<keyword evidence="1" id="KW-0175">Coiled coil</keyword>
<keyword evidence="2" id="KW-1133">Transmembrane helix</keyword>
<dbReference type="KEGG" id="psl:Psta_1119"/>
<dbReference type="STRING" id="530564.Psta_1119"/>
<dbReference type="HOGENOM" id="CLU_1007805_0_0_0"/>
<accession>D2R8X5</accession>
<feature type="transmembrane region" description="Helical" evidence="2">
    <location>
        <begin position="12"/>
        <end position="35"/>
    </location>
</feature>
<proteinExistence type="predicted"/>
<dbReference type="EMBL" id="CP001848">
    <property type="protein sequence ID" value="ADB15802.1"/>
    <property type="molecule type" value="Genomic_DNA"/>
</dbReference>
<dbReference type="AlphaFoldDB" id="D2R8X5"/>
<dbReference type="Proteomes" id="UP000001887">
    <property type="component" value="Chromosome"/>
</dbReference>
<evidence type="ECO:0000256" key="1">
    <source>
        <dbReference type="SAM" id="Coils"/>
    </source>
</evidence>
<reference evidence="3 4" key="1">
    <citation type="journal article" date="2009" name="Stand. Genomic Sci.">
        <title>Complete genome sequence of Pirellula staleyi type strain (ATCC 27377).</title>
        <authorList>
            <person name="Clum A."/>
            <person name="Tindall B.J."/>
            <person name="Sikorski J."/>
            <person name="Ivanova N."/>
            <person name="Mavrommatis K."/>
            <person name="Lucas S."/>
            <person name="Glavina del Rio T."/>
            <person name="Nolan M."/>
            <person name="Chen F."/>
            <person name="Tice H."/>
            <person name="Pitluck S."/>
            <person name="Cheng J.F."/>
            <person name="Chertkov O."/>
            <person name="Brettin T."/>
            <person name="Han C."/>
            <person name="Detter J.C."/>
            <person name="Kuske C."/>
            <person name="Bruce D."/>
            <person name="Goodwin L."/>
            <person name="Ovchinikova G."/>
            <person name="Pati A."/>
            <person name="Mikhailova N."/>
            <person name="Chen A."/>
            <person name="Palaniappan K."/>
            <person name="Land M."/>
            <person name="Hauser L."/>
            <person name="Chang Y.J."/>
            <person name="Jeffries C.D."/>
            <person name="Chain P."/>
            <person name="Rohde M."/>
            <person name="Goker M."/>
            <person name="Bristow J."/>
            <person name="Eisen J.A."/>
            <person name="Markowitz V."/>
            <person name="Hugenholtz P."/>
            <person name="Kyrpides N.C."/>
            <person name="Klenk H.P."/>
            <person name="Lapidus A."/>
        </authorList>
    </citation>
    <scope>NUCLEOTIDE SEQUENCE [LARGE SCALE GENOMIC DNA]</scope>
    <source>
        <strain evidence="4">ATCC 27377 / DSM 6068 / ICPB 4128</strain>
    </source>
</reference>
<gene>
    <name evidence="3" type="ordered locus">Psta_1119</name>
</gene>